<dbReference type="Gene3D" id="3.30.70.790">
    <property type="entry name" value="UreE, C-terminal domain"/>
    <property type="match status" value="1"/>
</dbReference>
<feature type="region of interest" description="Disordered" evidence="1">
    <location>
        <begin position="104"/>
        <end position="123"/>
    </location>
</feature>
<evidence type="ECO:0000256" key="1">
    <source>
        <dbReference type="SAM" id="MobiDB-lite"/>
    </source>
</evidence>
<dbReference type="InterPro" id="IPR011322">
    <property type="entry name" value="N-reg_PII-like_a/b"/>
</dbReference>
<sequence length="123" mass="13973">MKELFREKDITRVSYYKAVLEDRGIPTMIRNEYLTMSGLSDIPIPEFFPALCVMKDEDYLEAVAIIREQLDANQKNADIEISCYSCGKTNPGNFELCWSCGNPISKDEETENPAASDRDKPPI</sequence>
<evidence type="ECO:0000313" key="4">
    <source>
        <dbReference type="Proteomes" id="UP000603141"/>
    </source>
</evidence>
<dbReference type="InterPro" id="IPR018551">
    <property type="entry name" value="DUF2007"/>
</dbReference>
<dbReference type="Pfam" id="PF09413">
    <property type="entry name" value="DUF2007"/>
    <property type="match status" value="1"/>
</dbReference>
<proteinExistence type="predicted"/>
<dbReference type="SUPFAM" id="SSF54913">
    <property type="entry name" value="GlnB-like"/>
    <property type="match status" value="1"/>
</dbReference>
<dbReference type="RefSeq" id="WP_200273424.1">
    <property type="nucleotide sequence ID" value="NZ_JAENIJ010000043.1"/>
</dbReference>
<feature type="domain" description="DUF2007" evidence="2">
    <location>
        <begin position="1"/>
        <end position="68"/>
    </location>
</feature>
<accession>A0A934S767</accession>
<comment type="caution">
    <text evidence="3">The sequence shown here is derived from an EMBL/GenBank/DDBJ whole genome shotgun (WGS) entry which is preliminary data.</text>
</comment>
<gene>
    <name evidence="3" type="ORF">JIN85_18095</name>
</gene>
<dbReference type="EMBL" id="JAENIJ010000043">
    <property type="protein sequence ID" value="MBK1884335.1"/>
    <property type="molecule type" value="Genomic_DNA"/>
</dbReference>
<name>A0A934S767_9BACT</name>
<evidence type="ECO:0000259" key="2">
    <source>
        <dbReference type="Pfam" id="PF09413"/>
    </source>
</evidence>
<organism evidence="3 4">
    <name type="scientific">Luteolibacter pohnpeiensis</name>
    <dbReference type="NCBI Taxonomy" id="454153"/>
    <lineage>
        <taxon>Bacteria</taxon>
        <taxon>Pseudomonadati</taxon>
        <taxon>Verrucomicrobiota</taxon>
        <taxon>Verrucomicrobiia</taxon>
        <taxon>Verrucomicrobiales</taxon>
        <taxon>Verrucomicrobiaceae</taxon>
        <taxon>Luteolibacter</taxon>
    </lineage>
</organism>
<dbReference type="AlphaFoldDB" id="A0A934S767"/>
<reference evidence="3" key="1">
    <citation type="submission" date="2021-01" db="EMBL/GenBank/DDBJ databases">
        <title>Modified the classification status of verrucomicrobia.</title>
        <authorList>
            <person name="Feng X."/>
        </authorList>
    </citation>
    <scope>NUCLEOTIDE SEQUENCE</scope>
    <source>
        <strain evidence="3">KCTC 22041</strain>
    </source>
</reference>
<keyword evidence="4" id="KW-1185">Reference proteome</keyword>
<dbReference type="Proteomes" id="UP000603141">
    <property type="component" value="Unassembled WGS sequence"/>
</dbReference>
<protein>
    <submittedName>
        <fullName evidence="3">DUF2007 domain-containing protein</fullName>
    </submittedName>
</protein>
<evidence type="ECO:0000313" key="3">
    <source>
        <dbReference type="EMBL" id="MBK1884335.1"/>
    </source>
</evidence>